<keyword evidence="3" id="KW-1185">Reference proteome</keyword>
<name>A0A1X7RWZ4_ZYMT9</name>
<feature type="region of interest" description="Disordered" evidence="1">
    <location>
        <begin position="55"/>
        <end position="75"/>
    </location>
</feature>
<gene>
    <name evidence="2" type="ORF">ZT3D7_G7119</name>
</gene>
<evidence type="ECO:0000313" key="3">
    <source>
        <dbReference type="Proteomes" id="UP000215127"/>
    </source>
</evidence>
<proteinExistence type="predicted"/>
<evidence type="ECO:0000313" key="2">
    <source>
        <dbReference type="EMBL" id="SMQ51966.1"/>
    </source>
</evidence>
<accession>A0A1X7RWZ4</accession>
<dbReference type="Proteomes" id="UP000215127">
    <property type="component" value="Chromosome 6"/>
</dbReference>
<feature type="compositionally biased region" description="Basic and acidic residues" evidence="1">
    <location>
        <begin position="61"/>
        <end position="75"/>
    </location>
</feature>
<evidence type="ECO:0000256" key="1">
    <source>
        <dbReference type="SAM" id="MobiDB-lite"/>
    </source>
</evidence>
<reference evidence="2 3" key="1">
    <citation type="submission" date="2016-06" db="EMBL/GenBank/DDBJ databases">
        <authorList>
            <person name="Kjaerup R.B."/>
            <person name="Dalgaard T.S."/>
            <person name="Juul-Madsen H.R."/>
        </authorList>
    </citation>
    <scope>NUCLEOTIDE SEQUENCE [LARGE SCALE GENOMIC DNA]</scope>
</reference>
<protein>
    <submittedName>
        <fullName evidence="2">Uncharacterized protein</fullName>
    </submittedName>
</protein>
<dbReference type="AlphaFoldDB" id="A0A1X7RWZ4"/>
<dbReference type="EMBL" id="LT853697">
    <property type="protein sequence ID" value="SMQ51966.1"/>
    <property type="molecule type" value="Genomic_DNA"/>
</dbReference>
<sequence length="75" mass="8333">MHSCDPSLKGFHITSFTGLGSTSRKFGSFVWWISLGYTLQLKLVTTTPLPIEIGTSPRPSTYERPREFSRAAKVG</sequence>
<organism evidence="2 3">
    <name type="scientific">Zymoseptoria tritici (strain ST99CH_3D7)</name>
    <dbReference type="NCBI Taxonomy" id="1276538"/>
    <lineage>
        <taxon>Eukaryota</taxon>
        <taxon>Fungi</taxon>
        <taxon>Dikarya</taxon>
        <taxon>Ascomycota</taxon>
        <taxon>Pezizomycotina</taxon>
        <taxon>Dothideomycetes</taxon>
        <taxon>Dothideomycetidae</taxon>
        <taxon>Mycosphaerellales</taxon>
        <taxon>Mycosphaerellaceae</taxon>
        <taxon>Zymoseptoria</taxon>
    </lineage>
</organism>